<protein>
    <submittedName>
        <fullName evidence="1">Uncharacterized protein</fullName>
    </submittedName>
</protein>
<name>A0AAV2YQP6_9STRA</name>
<accession>A0AAV2YQP6</accession>
<evidence type="ECO:0000313" key="2">
    <source>
        <dbReference type="Proteomes" id="UP001146120"/>
    </source>
</evidence>
<dbReference type="Proteomes" id="UP001146120">
    <property type="component" value="Unassembled WGS sequence"/>
</dbReference>
<keyword evidence="2" id="KW-1185">Reference proteome</keyword>
<reference evidence="1" key="1">
    <citation type="submission" date="2022-11" db="EMBL/GenBank/DDBJ databases">
        <authorList>
            <person name="Morgan W.R."/>
            <person name="Tartar A."/>
        </authorList>
    </citation>
    <scope>NUCLEOTIDE SEQUENCE</scope>
    <source>
        <strain evidence="1">ARSEF 373</strain>
    </source>
</reference>
<organism evidence="1 2">
    <name type="scientific">Lagenidium giganteum</name>
    <dbReference type="NCBI Taxonomy" id="4803"/>
    <lineage>
        <taxon>Eukaryota</taxon>
        <taxon>Sar</taxon>
        <taxon>Stramenopiles</taxon>
        <taxon>Oomycota</taxon>
        <taxon>Peronosporomycetes</taxon>
        <taxon>Pythiales</taxon>
        <taxon>Pythiaceae</taxon>
    </lineage>
</organism>
<dbReference type="AlphaFoldDB" id="A0AAV2YQP6"/>
<comment type="caution">
    <text evidence="1">The sequence shown here is derived from an EMBL/GenBank/DDBJ whole genome shotgun (WGS) entry which is preliminary data.</text>
</comment>
<evidence type="ECO:0000313" key="1">
    <source>
        <dbReference type="EMBL" id="DAZ96071.1"/>
    </source>
</evidence>
<dbReference type="EMBL" id="DAKRPA010000179">
    <property type="protein sequence ID" value="DAZ96071.1"/>
    <property type="molecule type" value="Genomic_DNA"/>
</dbReference>
<gene>
    <name evidence="1" type="ORF">N0F65_005849</name>
</gene>
<proteinExistence type="predicted"/>
<sequence length="61" mass="6960">MKVKYSRSQGEVLVRKSSFFNRILERFGQRDAHAVRNLMVAGPDLQDTSTRAKPGYFSGVR</sequence>
<reference evidence="1" key="2">
    <citation type="journal article" date="2023" name="Microbiol Resour">
        <title>Decontamination and Annotation of the Draft Genome Sequence of the Oomycete Lagenidium giganteum ARSEF 373.</title>
        <authorList>
            <person name="Morgan W.R."/>
            <person name="Tartar A."/>
        </authorList>
    </citation>
    <scope>NUCLEOTIDE SEQUENCE</scope>
    <source>
        <strain evidence="1">ARSEF 373</strain>
    </source>
</reference>